<reference evidence="2" key="1">
    <citation type="submission" date="2015-01" db="EMBL/GenBank/DDBJ databases">
        <authorList>
            <person name="Aksoy S."/>
            <person name="Warren W."/>
            <person name="Wilson R.K."/>
        </authorList>
    </citation>
    <scope>NUCLEOTIDE SEQUENCE [LARGE SCALE GENOMIC DNA]</scope>
    <source>
        <strain evidence="2">IAEA</strain>
    </source>
</reference>
<proteinExistence type="predicted"/>
<dbReference type="SUPFAM" id="SSF55486">
    <property type="entry name" value="Metalloproteases ('zincins'), catalytic domain"/>
    <property type="match status" value="1"/>
</dbReference>
<evidence type="ECO:0000313" key="1">
    <source>
        <dbReference type="EnsemblMetazoa" id="GPPI000469-PA"/>
    </source>
</evidence>
<dbReference type="InterPro" id="IPR042089">
    <property type="entry name" value="Peptidase_M13_dom_2"/>
</dbReference>
<dbReference type="EnsemblMetazoa" id="GPPI000469-RA">
    <property type="protein sequence ID" value="GPPI000469-PA"/>
    <property type="gene ID" value="GPPI000469"/>
</dbReference>
<evidence type="ECO:0008006" key="3">
    <source>
        <dbReference type="Google" id="ProtNLM"/>
    </source>
</evidence>
<dbReference type="InterPro" id="IPR000718">
    <property type="entry name" value="Peptidase_M13"/>
</dbReference>
<sequence>MTLLTINITDGYSRNFTFIYRNYLQHMLDTIDNEVKPCENFFEHACGNFGKGTQTLDNFEDFEELSQLIEYEEIPPFLYNRQDRFKFFVNNRHEFRTKNGIILNDLYDLCKTAENLNQRHLWYRLLNEIPFLASDRGWLMKWPFLRFQWLEFRSELNLDWILLAAEFAAHGFNSFLEVFFVENTVFVGPNENINCPNLEEITNDLKPLLYRERHIQIAYIIANELRTFCRQLNGEISSSMEIGTIETDTELFKQQILDKYFQRYFLSMNFSDINLENSRKVTIRLRRLNEIFIILQATDDRIIYNFILWHMMRQLHITDCFNLIENFEDLLIAEYWNWHIFEPQINRDVALAMYLFHTTRFQKYRRKILLSNQWDRFLSTKLERKDFNIERSIKYYARDYLNPDNISTIYESFDTRTFTFYSLLLRIKCLHMRSSFFKPYMDAEDVNNSHYFLKEFLHFSILILYRPLIHYYATMAYDMWLQSSLLYQTDTFYIVYDCLQRQRALQLYANENDEKLYEIVFEEQVKDIYKFYASFIAILDDYRFWLEGENFSITEDFILEYFKLDSSRIMFYAVAQQYCNRNDHLFNRIINRSFMNMPEFHEAFNCSDDAAMNPQFKCMTNISPYQ</sequence>
<name>A0A1B0AKZ5_9MUSC</name>
<dbReference type="GO" id="GO:0004222">
    <property type="term" value="F:metalloendopeptidase activity"/>
    <property type="evidence" value="ECO:0007669"/>
    <property type="project" value="InterPro"/>
</dbReference>
<dbReference type="GO" id="GO:0005886">
    <property type="term" value="C:plasma membrane"/>
    <property type="evidence" value="ECO:0007669"/>
    <property type="project" value="TreeGrafter"/>
</dbReference>
<dbReference type="InterPro" id="IPR024079">
    <property type="entry name" value="MetalloPept_cat_dom_sf"/>
</dbReference>
<organism evidence="1 2">
    <name type="scientific">Glossina palpalis gambiensis</name>
    <dbReference type="NCBI Taxonomy" id="67801"/>
    <lineage>
        <taxon>Eukaryota</taxon>
        <taxon>Metazoa</taxon>
        <taxon>Ecdysozoa</taxon>
        <taxon>Arthropoda</taxon>
        <taxon>Hexapoda</taxon>
        <taxon>Insecta</taxon>
        <taxon>Pterygota</taxon>
        <taxon>Neoptera</taxon>
        <taxon>Endopterygota</taxon>
        <taxon>Diptera</taxon>
        <taxon>Brachycera</taxon>
        <taxon>Muscomorpha</taxon>
        <taxon>Hippoboscoidea</taxon>
        <taxon>Glossinidae</taxon>
        <taxon>Glossina</taxon>
    </lineage>
</organism>
<dbReference type="Proteomes" id="UP000092460">
    <property type="component" value="Unassembled WGS sequence"/>
</dbReference>
<dbReference type="GO" id="GO:0006508">
    <property type="term" value="P:proteolysis"/>
    <property type="evidence" value="ECO:0007669"/>
    <property type="project" value="InterPro"/>
</dbReference>
<dbReference type="AlphaFoldDB" id="A0A1B0AKZ5"/>
<dbReference type="VEuPathDB" id="VectorBase:GPPI000469"/>
<reference evidence="1" key="2">
    <citation type="submission" date="2020-05" db="UniProtKB">
        <authorList>
            <consortium name="EnsemblMetazoa"/>
        </authorList>
    </citation>
    <scope>IDENTIFICATION</scope>
    <source>
        <strain evidence="1">IAEA</strain>
    </source>
</reference>
<dbReference type="Gene3D" id="1.10.1380.10">
    <property type="entry name" value="Neutral endopeptidase , domain2"/>
    <property type="match status" value="1"/>
</dbReference>
<evidence type="ECO:0000313" key="2">
    <source>
        <dbReference type="Proteomes" id="UP000092460"/>
    </source>
</evidence>
<accession>A0A1B0AKZ5</accession>
<dbReference type="Gene3D" id="3.40.390.10">
    <property type="entry name" value="Collagenase (Catalytic Domain)"/>
    <property type="match status" value="2"/>
</dbReference>
<dbReference type="EMBL" id="JXJN01029463">
    <property type="status" value="NOT_ANNOTATED_CDS"/>
    <property type="molecule type" value="Genomic_DNA"/>
</dbReference>
<keyword evidence="2" id="KW-1185">Reference proteome</keyword>
<dbReference type="PROSITE" id="PS51885">
    <property type="entry name" value="NEPRILYSIN"/>
    <property type="match status" value="1"/>
</dbReference>
<protein>
    <recommendedName>
        <fullName evidence="3">Peptidase M13 N-terminal domain-containing protein</fullName>
    </recommendedName>
</protein>
<dbReference type="PANTHER" id="PTHR11733:SF222">
    <property type="entry name" value="IP12942P"/>
    <property type="match status" value="1"/>
</dbReference>
<dbReference type="PANTHER" id="PTHR11733">
    <property type="entry name" value="ZINC METALLOPROTEASE FAMILY M13 NEPRILYSIN-RELATED"/>
    <property type="match status" value="1"/>
</dbReference>